<name>A0A6V8LTQ2_9BACT</name>
<dbReference type="RefSeq" id="WP_173086983.1">
    <property type="nucleotide sequence ID" value="NZ_BLTE01000024.1"/>
</dbReference>
<evidence type="ECO:0000256" key="6">
    <source>
        <dbReference type="ARBA" id="ARBA00022692"/>
    </source>
</evidence>
<keyword evidence="14" id="KW-0961">Cell wall biogenesis/degradation</keyword>
<keyword evidence="14" id="KW-0133">Cell shape</keyword>
<feature type="transmembrane region" description="Helical" evidence="14">
    <location>
        <begin position="106"/>
        <end position="128"/>
    </location>
</feature>
<comment type="caution">
    <text evidence="15">The sequence shown here is derived from an EMBL/GenBank/DDBJ whole genome shotgun (WGS) entry which is preliminary data.</text>
</comment>
<evidence type="ECO:0000256" key="13">
    <source>
        <dbReference type="ARBA" id="ARBA00047594"/>
    </source>
</evidence>
<comment type="miscellaneous">
    <text evidence="14">Bacitracin is thought to be involved in the inhibition of peptidoglycan synthesis by sequestering undecaprenyl diphosphate, thereby reducing the pool of lipid carrier available.</text>
</comment>
<evidence type="ECO:0000256" key="3">
    <source>
        <dbReference type="ARBA" id="ARBA00012374"/>
    </source>
</evidence>
<dbReference type="NCBIfam" id="TIGR00753">
    <property type="entry name" value="undec_PP_bacA"/>
    <property type="match status" value="1"/>
</dbReference>
<evidence type="ECO:0000313" key="16">
    <source>
        <dbReference type="Proteomes" id="UP000494245"/>
    </source>
</evidence>
<comment type="subcellular location">
    <subcellularLocation>
        <location evidence="1 14">Cell membrane</location>
        <topology evidence="1 14">Multi-pass membrane protein</topology>
    </subcellularLocation>
</comment>
<keyword evidence="8 14" id="KW-1133">Transmembrane helix</keyword>
<feature type="transmembrane region" description="Helical" evidence="14">
    <location>
        <begin position="184"/>
        <end position="204"/>
    </location>
</feature>
<evidence type="ECO:0000256" key="8">
    <source>
        <dbReference type="ARBA" id="ARBA00022989"/>
    </source>
</evidence>
<keyword evidence="6 14" id="KW-0812">Transmembrane</keyword>
<evidence type="ECO:0000256" key="5">
    <source>
        <dbReference type="ARBA" id="ARBA00022475"/>
    </source>
</evidence>
<gene>
    <name evidence="14 15" type="primary">uppP</name>
    <name evidence="15" type="ORF">NNJEOMEG_03714</name>
</gene>
<dbReference type="EMBL" id="BLTE01000024">
    <property type="protein sequence ID" value="GFK95843.1"/>
    <property type="molecule type" value="Genomic_DNA"/>
</dbReference>
<evidence type="ECO:0000256" key="10">
    <source>
        <dbReference type="ARBA" id="ARBA00023251"/>
    </source>
</evidence>
<dbReference type="Pfam" id="PF02673">
    <property type="entry name" value="BacA"/>
    <property type="match status" value="1"/>
</dbReference>
<accession>A0A6V8LTQ2</accession>
<protein>
    <recommendedName>
        <fullName evidence="4 14">Undecaprenyl-diphosphatase</fullName>
        <ecNumber evidence="3 14">3.6.1.27</ecNumber>
    </recommendedName>
    <alternativeName>
        <fullName evidence="12 14">Bacitracin resistance protein</fullName>
    </alternativeName>
    <alternativeName>
        <fullName evidence="11 14">Undecaprenyl pyrophosphate phosphatase</fullName>
    </alternativeName>
</protein>
<evidence type="ECO:0000256" key="9">
    <source>
        <dbReference type="ARBA" id="ARBA00023136"/>
    </source>
</evidence>
<dbReference type="GO" id="GO:0046677">
    <property type="term" value="P:response to antibiotic"/>
    <property type="evidence" value="ECO:0007669"/>
    <property type="project" value="UniProtKB-UniRule"/>
</dbReference>
<feature type="transmembrane region" description="Helical" evidence="14">
    <location>
        <begin position="216"/>
        <end position="234"/>
    </location>
</feature>
<reference evidence="15 16" key="1">
    <citation type="submission" date="2020-04" db="EMBL/GenBank/DDBJ databases">
        <authorList>
            <consortium name="Desulfovibrio sp. FSS-1 genome sequencing consortium"/>
            <person name="Shimoshige H."/>
            <person name="Kobayashi H."/>
            <person name="Maekawa T."/>
        </authorList>
    </citation>
    <scope>NUCLEOTIDE SEQUENCE [LARGE SCALE GENOMIC DNA]</scope>
    <source>
        <strain evidence="15 16">SIID29052-01</strain>
    </source>
</reference>
<dbReference type="GO" id="GO:0009252">
    <property type="term" value="P:peptidoglycan biosynthetic process"/>
    <property type="evidence" value="ECO:0007669"/>
    <property type="project" value="UniProtKB-KW"/>
</dbReference>
<keyword evidence="10 14" id="KW-0046">Antibiotic resistance</keyword>
<dbReference type="NCBIfam" id="NF001390">
    <property type="entry name" value="PRK00281.1-4"/>
    <property type="match status" value="1"/>
</dbReference>
<dbReference type="GO" id="GO:0050380">
    <property type="term" value="F:undecaprenyl-diphosphatase activity"/>
    <property type="evidence" value="ECO:0007669"/>
    <property type="project" value="UniProtKB-UniRule"/>
</dbReference>
<dbReference type="NCBIfam" id="NF001389">
    <property type="entry name" value="PRK00281.1-2"/>
    <property type="match status" value="1"/>
</dbReference>
<organism evidence="15 16">
    <name type="scientific">Fundidesulfovibrio magnetotacticus</name>
    <dbReference type="NCBI Taxonomy" id="2730080"/>
    <lineage>
        <taxon>Bacteria</taxon>
        <taxon>Pseudomonadati</taxon>
        <taxon>Thermodesulfobacteriota</taxon>
        <taxon>Desulfovibrionia</taxon>
        <taxon>Desulfovibrionales</taxon>
        <taxon>Desulfovibrionaceae</taxon>
        <taxon>Fundidesulfovibrio</taxon>
    </lineage>
</organism>
<dbReference type="HAMAP" id="MF_01006">
    <property type="entry name" value="Undec_diphosphatase"/>
    <property type="match status" value="1"/>
</dbReference>
<dbReference type="AlphaFoldDB" id="A0A6V8LTQ2"/>
<dbReference type="GO" id="GO:0008360">
    <property type="term" value="P:regulation of cell shape"/>
    <property type="evidence" value="ECO:0007669"/>
    <property type="project" value="UniProtKB-KW"/>
</dbReference>
<feature type="transmembrane region" description="Helical" evidence="14">
    <location>
        <begin position="42"/>
        <end position="61"/>
    </location>
</feature>
<comment type="catalytic activity">
    <reaction evidence="13 14">
        <text>di-trans,octa-cis-undecaprenyl diphosphate + H2O = di-trans,octa-cis-undecaprenyl phosphate + phosphate + H(+)</text>
        <dbReference type="Rhea" id="RHEA:28094"/>
        <dbReference type="ChEBI" id="CHEBI:15377"/>
        <dbReference type="ChEBI" id="CHEBI:15378"/>
        <dbReference type="ChEBI" id="CHEBI:43474"/>
        <dbReference type="ChEBI" id="CHEBI:58405"/>
        <dbReference type="ChEBI" id="CHEBI:60392"/>
        <dbReference type="EC" id="3.6.1.27"/>
    </reaction>
</comment>
<feature type="transmembrane region" description="Helical" evidence="14">
    <location>
        <begin position="82"/>
        <end position="100"/>
    </location>
</feature>
<feature type="transmembrane region" description="Helical" evidence="14">
    <location>
        <begin position="246"/>
        <end position="264"/>
    </location>
</feature>
<evidence type="ECO:0000256" key="7">
    <source>
        <dbReference type="ARBA" id="ARBA00022801"/>
    </source>
</evidence>
<dbReference type="PANTHER" id="PTHR30622">
    <property type="entry name" value="UNDECAPRENYL-DIPHOSPHATASE"/>
    <property type="match status" value="1"/>
</dbReference>
<keyword evidence="5 14" id="KW-1003">Cell membrane</keyword>
<keyword evidence="14" id="KW-0573">Peptidoglycan synthesis</keyword>
<evidence type="ECO:0000313" key="15">
    <source>
        <dbReference type="EMBL" id="GFK95843.1"/>
    </source>
</evidence>
<evidence type="ECO:0000256" key="14">
    <source>
        <dbReference type="HAMAP-Rule" id="MF_01006"/>
    </source>
</evidence>
<comment type="similarity">
    <text evidence="2 14">Belongs to the UppP family.</text>
</comment>
<dbReference type="Proteomes" id="UP000494245">
    <property type="component" value="Unassembled WGS sequence"/>
</dbReference>
<sequence>MDPWLSSIILGIVEGVTEFLPVSSTGHLILTGALLGHAGEKAASYDIIIQLGAILAVVVMYRERFAGLVVPRPRERFTGTRGLMLLFLTCLPAGLLGLFARKAIKAHLFAPLPVALALAAGAVMILIVESRRGGRDKYHDFDDVSPALALGIGLFQCLSLWPGFSRSASTILGAMILGSRRKLAAEYSFVAAVPIMLAATGYEFYKSWAEFSMADLQFLAVGFVTAFFSAWLAVKWFIGLVSRMTLRPFAVYRLLLALAVFVFWPS</sequence>
<evidence type="ECO:0000256" key="12">
    <source>
        <dbReference type="ARBA" id="ARBA00032932"/>
    </source>
</evidence>
<dbReference type="PANTHER" id="PTHR30622:SF3">
    <property type="entry name" value="UNDECAPRENYL-DIPHOSPHATASE"/>
    <property type="match status" value="1"/>
</dbReference>
<evidence type="ECO:0000256" key="11">
    <source>
        <dbReference type="ARBA" id="ARBA00032707"/>
    </source>
</evidence>
<comment type="function">
    <text evidence="14">Catalyzes the dephosphorylation of undecaprenyl diphosphate (UPP). Confers resistance to bacitracin.</text>
</comment>
<dbReference type="GO" id="GO:0071555">
    <property type="term" value="P:cell wall organization"/>
    <property type="evidence" value="ECO:0007669"/>
    <property type="project" value="UniProtKB-KW"/>
</dbReference>
<evidence type="ECO:0000256" key="1">
    <source>
        <dbReference type="ARBA" id="ARBA00004651"/>
    </source>
</evidence>
<evidence type="ECO:0000256" key="2">
    <source>
        <dbReference type="ARBA" id="ARBA00010621"/>
    </source>
</evidence>
<keyword evidence="9 14" id="KW-0472">Membrane</keyword>
<proteinExistence type="inferred from homology"/>
<reference evidence="15 16" key="2">
    <citation type="submission" date="2020-05" db="EMBL/GenBank/DDBJ databases">
        <title>Draft genome sequence of Desulfovibrio sp. strainFSS-1.</title>
        <authorList>
            <person name="Shimoshige H."/>
            <person name="Kobayashi H."/>
            <person name="Maekawa T."/>
        </authorList>
    </citation>
    <scope>NUCLEOTIDE SEQUENCE [LARGE SCALE GENOMIC DNA]</scope>
    <source>
        <strain evidence="15 16">SIID29052-01</strain>
    </source>
</reference>
<evidence type="ECO:0000256" key="4">
    <source>
        <dbReference type="ARBA" id="ARBA00021581"/>
    </source>
</evidence>
<keyword evidence="16" id="KW-1185">Reference proteome</keyword>
<dbReference type="EC" id="3.6.1.27" evidence="3 14"/>
<dbReference type="InterPro" id="IPR003824">
    <property type="entry name" value="UppP"/>
</dbReference>
<keyword evidence="7 14" id="KW-0378">Hydrolase</keyword>
<dbReference type="GO" id="GO:0005886">
    <property type="term" value="C:plasma membrane"/>
    <property type="evidence" value="ECO:0007669"/>
    <property type="project" value="UniProtKB-SubCell"/>
</dbReference>